<comment type="caution">
    <text evidence="2">The sequence shown here is derived from an EMBL/GenBank/DDBJ whole genome shotgun (WGS) entry which is preliminary data.</text>
</comment>
<accession>A0AAD7Q3U1</accession>
<feature type="signal peptide" evidence="1">
    <location>
        <begin position="1"/>
        <end position="24"/>
    </location>
</feature>
<organism evidence="2 3">
    <name type="scientific">Quillaja saponaria</name>
    <name type="common">Soap bark tree</name>
    <dbReference type="NCBI Taxonomy" id="32244"/>
    <lineage>
        <taxon>Eukaryota</taxon>
        <taxon>Viridiplantae</taxon>
        <taxon>Streptophyta</taxon>
        <taxon>Embryophyta</taxon>
        <taxon>Tracheophyta</taxon>
        <taxon>Spermatophyta</taxon>
        <taxon>Magnoliopsida</taxon>
        <taxon>eudicotyledons</taxon>
        <taxon>Gunneridae</taxon>
        <taxon>Pentapetalae</taxon>
        <taxon>rosids</taxon>
        <taxon>fabids</taxon>
        <taxon>Fabales</taxon>
        <taxon>Quillajaceae</taxon>
        <taxon>Quillaja</taxon>
    </lineage>
</organism>
<keyword evidence="1" id="KW-0732">Signal</keyword>
<reference evidence="2" key="1">
    <citation type="journal article" date="2023" name="Science">
        <title>Elucidation of the pathway for biosynthesis of saponin adjuvants from the soapbark tree.</title>
        <authorList>
            <person name="Reed J."/>
            <person name="Orme A."/>
            <person name="El-Demerdash A."/>
            <person name="Owen C."/>
            <person name="Martin L.B.B."/>
            <person name="Misra R.C."/>
            <person name="Kikuchi S."/>
            <person name="Rejzek M."/>
            <person name="Martin A.C."/>
            <person name="Harkess A."/>
            <person name="Leebens-Mack J."/>
            <person name="Louveau T."/>
            <person name="Stephenson M.J."/>
            <person name="Osbourn A."/>
        </authorList>
    </citation>
    <scope>NUCLEOTIDE SEQUENCE</scope>
    <source>
        <strain evidence="2">S10</strain>
    </source>
</reference>
<feature type="chain" id="PRO_5042082320" evidence="1">
    <location>
        <begin position="25"/>
        <end position="98"/>
    </location>
</feature>
<evidence type="ECO:0000256" key="1">
    <source>
        <dbReference type="SAM" id="SignalP"/>
    </source>
</evidence>
<dbReference type="EMBL" id="JARAOO010000003">
    <property type="protein sequence ID" value="KAJ7974146.1"/>
    <property type="molecule type" value="Genomic_DNA"/>
</dbReference>
<proteinExistence type="predicted"/>
<name>A0AAD7Q3U1_QUISA</name>
<evidence type="ECO:0000313" key="3">
    <source>
        <dbReference type="Proteomes" id="UP001163823"/>
    </source>
</evidence>
<protein>
    <submittedName>
        <fullName evidence="2">Septum site-determining protein (MIND)</fullName>
    </submittedName>
</protein>
<evidence type="ECO:0000313" key="2">
    <source>
        <dbReference type="EMBL" id="KAJ7974146.1"/>
    </source>
</evidence>
<dbReference type="KEGG" id="qsa:O6P43_004264"/>
<gene>
    <name evidence="2" type="ORF">O6P43_004264</name>
</gene>
<keyword evidence="3" id="KW-1185">Reference proteome</keyword>
<sequence>MSASRLPFLASLWSPLMLMSDSETWTSCLALRTACTVVEVLNGDCRVDQALVRDKRWSNFELLCISKPRPPTLAGLPFEQAAWRFLEQDSMKAVMVEP</sequence>
<dbReference type="Proteomes" id="UP001163823">
    <property type="component" value="Chromosome 3"/>
</dbReference>
<dbReference type="AlphaFoldDB" id="A0AAD7Q3U1"/>